<sequence>MPGYRVGYAPTSRGFCKGPKPCAGTKVEKGSFRLGSLVEFQGKSSFAAREKARRTHDETGDEGEPSEAKKADAAEENSKSAEKPKRAGPEKAEDEGGEDGTTDEPPKKNAPAKKATPVPEAISAAEDDGAATSSVMDPAQTAAAPLATFSHPKFVLPNLAFNSLALCPLDVCTAW</sequence>
<comment type="caution">
    <text evidence="2">The sequence shown here is derived from an EMBL/GenBank/DDBJ whole genome shotgun (WGS) entry which is preliminary data.</text>
</comment>
<proteinExistence type="predicted"/>
<dbReference type="STRING" id="2316362.A0A4V1Q344"/>
<feature type="region of interest" description="Disordered" evidence="1">
    <location>
        <begin position="39"/>
        <end position="136"/>
    </location>
</feature>
<dbReference type="GO" id="GO:0008270">
    <property type="term" value="F:zinc ion binding"/>
    <property type="evidence" value="ECO:0007669"/>
    <property type="project" value="InterPro"/>
</dbReference>
<evidence type="ECO:0000313" key="2">
    <source>
        <dbReference type="EMBL" id="RXW17298.1"/>
    </source>
</evidence>
<evidence type="ECO:0000313" key="3">
    <source>
        <dbReference type="Proteomes" id="UP000290288"/>
    </source>
</evidence>
<name>A0A4V1Q344_9AGAR</name>
<organism evidence="2 3">
    <name type="scientific">Candolleomyces aberdarensis</name>
    <dbReference type="NCBI Taxonomy" id="2316362"/>
    <lineage>
        <taxon>Eukaryota</taxon>
        <taxon>Fungi</taxon>
        <taxon>Dikarya</taxon>
        <taxon>Basidiomycota</taxon>
        <taxon>Agaricomycotina</taxon>
        <taxon>Agaricomycetes</taxon>
        <taxon>Agaricomycetidae</taxon>
        <taxon>Agaricales</taxon>
        <taxon>Agaricineae</taxon>
        <taxon>Psathyrellaceae</taxon>
        <taxon>Candolleomyces</taxon>
    </lineage>
</organism>
<accession>A0A4V1Q344</accession>
<feature type="region of interest" description="Disordered" evidence="1">
    <location>
        <begin position="1"/>
        <end position="25"/>
    </location>
</feature>
<dbReference type="AlphaFoldDB" id="A0A4V1Q344"/>
<dbReference type="EMBL" id="SDEE01000351">
    <property type="protein sequence ID" value="RXW17298.1"/>
    <property type="molecule type" value="Genomic_DNA"/>
</dbReference>
<evidence type="ECO:0000256" key="1">
    <source>
        <dbReference type="SAM" id="MobiDB-lite"/>
    </source>
</evidence>
<dbReference type="InterPro" id="IPR036957">
    <property type="entry name" value="Znf_PARP_sf"/>
</dbReference>
<dbReference type="Proteomes" id="UP000290288">
    <property type="component" value="Unassembled WGS sequence"/>
</dbReference>
<reference evidence="2 3" key="1">
    <citation type="submission" date="2019-01" db="EMBL/GenBank/DDBJ databases">
        <title>Draft genome sequence of Psathyrella aberdarensis IHI B618.</title>
        <authorList>
            <person name="Buettner E."/>
            <person name="Kellner H."/>
        </authorList>
    </citation>
    <scope>NUCLEOTIDE SEQUENCE [LARGE SCALE GENOMIC DNA]</scope>
    <source>
        <strain evidence="2 3">IHI B618</strain>
    </source>
</reference>
<gene>
    <name evidence="2" type="ORF">EST38_g8556</name>
</gene>
<dbReference type="OrthoDB" id="429950at2759"/>
<feature type="compositionally biased region" description="Acidic residues" evidence="1">
    <location>
        <begin position="92"/>
        <end position="102"/>
    </location>
</feature>
<protein>
    <submittedName>
        <fullName evidence="2">Uncharacterized protein</fullName>
    </submittedName>
</protein>
<keyword evidence="3" id="KW-1185">Reference proteome</keyword>
<dbReference type="Gene3D" id="3.30.1740.10">
    <property type="entry name" value="Zinc finger, PARP-type"/>
    <property type="match status" value="1"/>
</dbReference>
<dbReference type="GO" id="GO:0003677">
    <property type="term" value="F:DNA binding"/>
    <property type="evidence" value="ECO:0007669"/>
    <property type="project" value="InterPro"/>
</dbReference>
<feature type="compositionally biased region" description="Basic and acidic residues" evidence="1">
    <location>
        <begin position="66"/>
        <end position="91"/>
    </location>
</feature>